<sequence>MLVNKIGTKLKDDLCLKEISNCHNKSHCKRKLPKKKLSFKSHIYFHSTKLVSVLIHAEIFMDSHKRHVFVQQGDDVYKRIKVVNIEV</sequence>
<keyword evidence="2" id="KW-1185">Reference proteome</keyword>
<organism evidence="1 2">
    <name type="scientific">Clunio marinus</name>
    <dbReference type="NCBI Taxonomy" id="568069"/>
    <lineage>
        <taxon>Eukaryota</taxon>
        <taxon>Metazoa</taxon>
        <taxon>Ecdysozoa</taxon>
        <taxon>Arthropoda</taxon>
        <taxon>Hexapoda</taxon>
        <taxon>Insecta</taxon>
        <taxon>Pterygota</taxon>
        <taxon>Neoptera</taxon>
        <taxon>Endopterygota</taxon>
        <taxon>Diptera</taxon>
        <taxon>Nematocera</taxon>
        <taxon>Chironomoidea</taxon>
        <taxon>Chironomidae</taxon>
        <taxon>Clunio</taxon>
    </lineage>
</organism>
<protein>
    <submittedName>
        <fullName evidence="1">CLUMA_CG021569, isoform A</fullName>
    </submittedName>
</protein>
<dbReference type="EMBL" id="CVRI01000075">
    <property type="protein sequence ID" value="CRL08419.1"/>
    <property type="molecule type" value="Genomic_DNA"/>
</dbReference>
<dbReference type="Proteomes" id="UP000183832">
    <property type="component" value="Unassembled WGS sequence"/>
</dbReference>
<dbReference type="AlphaFoldDB" id="A0A1J1J7P5"/>
<evidence type="ECO:0000313" key="1">
    <source>
        <dbReference type="EMBL" id="CRL08419.1"/>
    </source>
</evidence>
<reference evidence="1 2" key="1">
    <citation type="submission" date="2015-04" db="EMBL/GenBank/DDBJ databases">
        <authorList>
            <person name="Syromyatnikov M.Y."/>
            <person name="Popov V.N."/>
        </authorList>
    </citation>
    <scope>NUCLEOTIDE SEQUENCE [LARGE SCALE GENOMIC DNA]</scope>
</reference>
<name>A0A1J1J7P5_9DIPT</name>
<accession>A0A1J1J7P5</accession>
<evidence type="ECO:0000313" key="2">
    <source>
        <dbReference type="Proteomes" id="UP000183832"/>
    </source>
</evidence>
<proteinExistence type="predicted"/>
<gene>
    <name evidence="1" type="ORF">CLUMA_CG021569</name>
</gene>